<feature type="transmembrane region" description="Helical" evidence="1">
    <location>
        <begin position="290"/>
        <end position="310"/>
    </location>
</feature>
<dbReference type="EMBL" id="HBGE01012005">
    <property type="protein sequence ID" value="CAD9100373.1"/>
    <property type="molecule type" value="Transcribed_RNA"/>
</dbReference>
<evidence type="ECO:0000256" key="1">
    <source>
        <dbReference type="SAM" id="Phobius"/>
    </source>
</evidence>
<keyword evidence="1" id="KW-1133">Transmembrane helix</keyword>
<organism evidence="2">
    <name type="scientific">Alexandrium catenella</name>
    <name type="common">Red tide dinoflagellate</name>
    <name type="synonym">Gonyaulax catenella</name>
    <dbReference type="NCBI Taxonomy" id="2925"/>
    <lineage>
        <taxon>Eukaryota</taxon>
        <taxon>Sar</taxon>
        <taxon>Alveolata</taxon>
        <taxon>Dinophyceae</taxon>
        <taxon>Gonyaulacales</taxon>
        <taxon>Pyrocystaceae</taxon>
        <taxon>Alexandrium</taxon>
    </lineage>
</organism>
<gene>
    <name evidence="2" type="ORF">ACAT0790_LOCUS7064</name>
</gene>
<dbReference type="AlphaFoldDB" id="A0A7S1LCU4"/>
<accession>A0A7S1LCU4</accession>
<sequence length="353" mass="38997">MWADLHRGALVLKFPMPVHVDEISFTTANDLPECDPVRWTLDASRNGSAWVFLHSQASDFPMPAERLTSSLWLRLASANEEGLKRQPQETSFQAFRFTPKRLRSDVSDVVQVSEIKFRTITGSIIPMDDATVSNPGGLCDQGNGPKRIVDGTRQTCWADRNKMSILVQFPQYMRIEEFCFATAQDRPECDPVHWILEGARVGGAWTLLVSSTDEYSVPTRRSSSTVWFSMVPSTREPIRSRFGGECPHIWVGRQDFEQRLQGASFTSWEDFCSAAGPVGSKFSTPDRLHALLWLGAFLANLVIWCLLAAFGLRGQPIASLAATVAYCAVLYLAAAGGWLPLAGQALPPGGWAG</sequence>
<name>A0A7S1LCU4_ALECA</name>
<keyword evidence="1" id="KW-0812">Transmembrane</keyword>
<evidence type="ECO:0000313" key="2">
    <source>
        <dbReference type="EMBL" id="CAD9100373.1"/>
    </source>
</evidence>
<keyword evidence="1" id="KW-0472">Membrane</keyword>
<reference evidence="2" key="1">
    <citation type="submission" date="2021-01" db="EMBL/GenBank/DDBJ databases">
        <authorList>
            <person name="Corre E."/>
            <person name="Pelletier E."/>
            <person name="Niang G."/>
            <person name="Scheremetjew M."/>
            <person name="Finn R."/>
            <person name="Kale V."/>
            <person name="Holt S."/>
            <person name="Cochrane G."/>
            <person name="Meng A."/>
            <person name="Brown T."/>
            <person name="Cohen L."/>
        </authorList>
    </citation>
    <scope>NUCLEOTIDE SEQUENCE</scope>
    <source>
        <strain evidence="2">OF101</strain>
    </source>
</reference>
<evidence type="ECO:0008006" key="3">
    <source>
        <dbReference type="Google" id="ProtNLM"/>
    </source>
</evidence>
<proteinExistence type="predicted"/>
<feature type="transmembrane region" description="Helical" evidence="1">
    <location>
        <begin position="317"/>
        <end position="339"/>
    </location>
</feature>
<protein>
    <recommendedName>
        <fullName evidence="3">F5/8 type C domain-containing protein</fullName>
    </recommendedName>
</protein>